<dbReference type="InterPro" id="IPR011042">
    <property type="entry name" value="6-blade_b-propeller_TolB-like"/>
</dbReference>
<proteinExistence type="predicted"/>
<dbReference type="Gene3D" id="2.120.10.30">
    <property type="entry name" value="TolB, C-terminal domain"/>
    <property type="match status" value="1"/>
</dbReference>
<dbReference type="Proteomes" id="UP000255233">
    <property type="component" value="Unassembled WGS sequence"/>
</dbReference>
<dbReference type="Pfam" id="PF17170">
    <property type="entry name" value="DUF5128"/>
    <property type="match status" value="1"/>
</dbReference>
<dbReference type="STRING" id="880526.GCA_000427365_01248"/>
<protein>
    <recommendedName>
        <fullName evidence="3">6-bladed beta-propeller</fullName>
    </recommendedName>
</protein>
<gene>
    <name evidence="1" type="ORF">NCTC11190_00194</name>
</gene>
<sequence length="373" mass="42729">MWAGIWLGMSACGTRQEAARTDAGMDDVVTRTIEWRPDSAGLLQDLVAAVRYVPLESTPESFLADISKIRVYRDELYIMDDGMRADYGIRVFGPDGAYRRHIGRAGKGPGEVIQIDDFTIRGDRLFIADGHAGKMVVYTLDGQFVEDIPLADADLASFAACDSGFLWTGDIYYRENPENRYGLYKTDDRMQPEWKRGKYDASSTRALLTEVSDSLLIWMQGGSDSVYFYNRQGHLTRCIHFDFPERHRIAYEKRREVRDLPADEKFDYYRIGEWNPAVVGPYLMGQITMPGGEWDVFMADLRDGRIYLDRGRYVVRDQTAGFYPVNDSTFVSWVTPDSETFLEKTEPRIAKLPDDVRKRIFDGDCALVFYTLK</sequence>
<evidence type="ECO:0008006" key="3">
    <source>
        <dbReference type="Google" id="ProtNLM"/>
    </source>
</evidence>
<accession>A0A379MN12</accession>
<evidence type="ECO:0000313" key="1">
    <source>
        <dbReference type="EMBL" id="SUE33001.1"/>
    </source>
</evidence>
<name>A0A379MN12_9BACT</name>
<dbReference type="EMBL" id="UGVL01000001">
    <property type="protein sequence ID" value="SUE33001.1"/>
    <property type="molecule type" value="Genomic_DNA"/>
</dbReference>
<evidence type="ECO:0000313" key="2">
    <source>
        <dbReference type="Proteomes" id="UP000255233"/>
    </source>
</evidence>
<keyword evidence="2" id="KW-1185">Reference proteome</keyword>
<dbReference type="AlphaFoldDB" id="A0A379MN12"/>
<reference evidence="1 2" key="1">
    <citation type="submission" date="2018-06" db="EMBL/GenBank/DDBJ databases">
        <authorList>
            <consortium name="Pathogen Informatics"/>
            <person name="Doyle S."/>
        </authorList>
    </citation>
    <scope>NUCLEOTIDE SEQUENCE [LARGE SCALE GENOMIC DNA]</scope>
    <source>
        <strain evidence="1 2">NCTC11190</strain>
    </source>
</reference>
<dbReference type="SUPFAM" id="SSF63825">
    <property type="entry name" value="YWTD domain"/>
    <property type="match status" value="1"/>
</dbReference>
<organism evidence="1 2">
    <name type="scientific">Rikenella microfusus</name>
    <dbReference type="NCBI Taxonomy" id="28139"/>
    <lineage>
        <taxon>Bacteria</taxon>
        <taxon>Pseudomonadati</taxon>
        <taxon>Bacteroidota</taxon>
        <taxon>Bacteroidia</taxon>
        <taxon>Bacteroidales</taxon>
        <taxon>Rikenellaceae</taxon>
        <taxon>Rikenella</taxon>
    </lineage>
</organism>